<evidence type="ECO:0000313" key="4">
    <source>
        <dbReference type="EMBL" id="KLU27778.1"/>
    </source>
</evidence>
<protein>
    <recommendedName>
        <fullName evidence="6">Acyltransferase</fullName>
    </recommendedName>
</protein>
<dbReference type="InterPro" id="IPR050879">
    <property type="entry name" value="Acyltransferase_3"/>
</dbReference>
<comment type="caution">
    <text evidence="4">The sequence shown here is derived from an EMBL/GenBank/DDBJ whole genome shotgun (WGS) entry which is preliminary data.</text>
</comment>
<sequence length="648" mass="71540">MDVFFTISGFVVTNSIVDDLNRNAFSFKEFYARRGKRLIPALYAMLAATFVFSLLFCVPEDTFRLGKNILAVATMTSNIFLAKQTGYFAPEATDQPLLHTWSLSVEEQFYVVLPLLLASLYRKARKWTAPVLVALTIASFAFAVLQARRGSSGAYYFAQYRGFEFLIGALLALYEKKRAAGKAVVFDVVFATGIAIILAGILGVSVASQFPGLGAIVPCVGALIVIYSGRRAQYVHALLSNRVAVFLGRISYPIYLWHWPLFFAFRRFGAHSVVALAAAMAATLGLAAVTYWVIERRAQRVSMGADKTLLAYLAVPLLAAGIVAGVGKLTDGFLFAYPARIQADVRWSGTALFDMPRAKDCWSKVAVTAATDCMLGNPRASDKAVLWGDSHAYHLIYFFDKLGRAKHIAVHDLALTLCPPIENEPLHAGDPTYEDIHAQCVAHDREVMKYVMSNDDIKTVFMAAAWQNYQNYATGENVQPSGHGFMPRQLERELGNTIGKLVVAGKRVVLVNDVPMIPNELINCAFYNDLFFPVQKRVCQFDASIAQDQHAPIKAMLGRLKEQYPQVAVMHTFDVPCSDGVCKLDFDGLPIYRYNDYHHLSLAGSSLYFGKYVEKHPGEVKEIFGDDDGDERMQAGNGDVAVAKVGTQ</sequence>
<feature type="transmembrane region" description="Helical" evidence="1">
    <location>
        <begin position="127"/>
        <end position="147"/>
    </location>
</feature>
<evidence type="ECO:0000259" key="3">
    <source>
        <dbReference type="Pfam" id="PF19040"/>
    </source>
</evidence>
<dbReference type="GO" id="GO:0016020">
    <property type="term" value="C:membrane"/>
    <property type="evidence" value="ECO:0007669"/>
    <property type="project" value="TreeGrafter"/>
</dbReference>
<name>A0A0J1G692_9BURK</name>
<feature type="transmembrane region" description="Helical" evidence="1">
    <location>
        <begin position="38"/>
        <end position="57"/>
    </location>
</feature>
<feature type="transmembrane region" description="Helical" evidence="1">
    <location>
        <begin position="153"/>
        <end position="173"/>
    </location>
</feature>
<evidence type="ECO:0000256" key="1">
    <source>
        <dbReference type="SAM" id="Phobius"/>
    </source>
</evidence>
<reference evidence="4 5" key="1">
    <citation type="journal article" date="2015" name="Genome Announc.">
        <title>Draft Genome Sequence of Burkholderia sp. Strain PML1(12), an Ectomycorrhizosphere-Inhabiting Bacterium with Effective Mineral-Weathering Ability.</title>
        <authorList>
            <person name="Uroz S."/>
            <person name="Oger P."/>
        </authorList>
    </citation>
    <scope>NUCLEOTIDE SEQUENCE [LARGE SCALE GENOMIC DNA]</scope>
    <source>
        <strain evidence="5">PML1(12)</strain>
    </source>
</reference>
<keyword evidence="1" id="KW-1133">Transmembrane helix</keyword>
<dbReference type="InterPro" id="IPR043968">
    <property type="entry name" value="SGNH"/>
</dbReference>
<accession>A0A0J1G692</accession>
<evidence type="ECO:0008006" key="6">
    <source>
        <dbReference type="Google" id="ProtNLM"/>
    </source>
</evidence>
<dbReference type="InterPro" id="IPR002656">
    <property type="entry name" value="Acyl_transf_3_dom"/>
</dbReference>
<feature type="transmembrane region" description="Helical" evidence="1">
    <location>
        <begin position="270"/>
        <end position="294"/>
    </location>
</feature>
<dbReference type="EMBL" id="AEJF01000016">
    <property type="protein sequence ID" value="KLU27778.1"/>
    <property type="molecule type" value="Genomic_DNA"/>
</dbReference>
<dbReference type="PANTHER" id="PTHR23028">
    <property type="entry name" value="ACETYLTRANSFERASE"/>
    <property type="match status" value="1"/>
</dbReference>
<dbReference type="Pfam" id="PF01757">
    <property type="entry name" value="Acyl_transf_3"/>
    <property type="match status" value="1"/>
</dbReference>
<feature type="domain" description="Acyltransferase 3" evidence="2">
    <location>
        <begin position="1"/>
        <end position="292"/>
    </location>
</feature>
<gene>
    <name evidence="4" type="ORF">EOS_02670</name>
</gene>
<dbReference type="GO" id="GO:0016747">
    <property type="term" value="F:acyltransferase activity, transferring groups other than amino-acyl groups"/>
    <property type="evidence" value="ECO:0007669"/>
    <property type="project" value="InterPro"/>
</dbReference>
<feature type="transmembrane region" description="Helical" evidence="1">
    <location>
        <begin position="239"/>
        <end position="258"/>
    </location>
</feature>
<feature type="domain" description="SGNH" evidence="3">
    <location>
        <begin position="371"/>
        <end position="607"/>
    </location>
</feature>
<dbReference type="Pfam" id="PF19040">
    <property type="entry name" value="SGNH"/>
    <property type="match status" value="1"/>
</dbReference>
<keyword evidence="1" id="KW-0472">Membrane</keyword>
<dbReference type="OrthoDB" id="9814807at2"/>
<keyword evidence="5" id="KW-1185">Reference proteome</keyword>
<feature type="transmembrane region" description="Helical" evidence="1">
    <location>
        <begin position="309"/>
        <end position="327"/>
    </location>
</feature>
<feature type="transmembrane region" description="Helical" evidence="1">
    <location>
        <begin position="185"/>
        <end position="204"/>
    </location>
</feature>
<proteinExistence type="predicted"/>
<dbReference type="PANTHER" id="PTHR23028:SF53">
    <property type="entry name" value="ACYL_TRANSF_3 DOMAIN-CONTAINING PROTEIN"/>
    <property type="match status" value="1"/>
</dbReference>
<organism evidence="4 5">
    <name type="scientific">Caballeronia mineralivorans PML1(12)</name>
    <dbReference type="NCBI Taxonomy" id="908627"/>
    <lineage>
        <taxon>Bacteria</taxon>
        <taxon>Pseudomonadati</taxon>
        <taxon>Pseudomonadota</taxon>
        <taxon>Betaproteobacteria</taxon>
        <taxon>Burkholderiales</taxon>
        <taxon>Burkholderiaceae</taxon>
        <taxon>Caballeronia</taxon>
    </lineage>
</organism>
<evidence type="ECO:0000259" key="2">
    <source>
        <dbReference type="Pfam" id="PF01757"/>
    </source>
</evidence>
<dbReference type="GO" id="GO:0009103">
    <property type="term" value="P:lipopolysaccharide biosynthetic process"/>
    <property type="evidence" value="ECO:0007669"/>
    <property type="project" value="TreeGrafter"/>
</dbReference>
<evidence type="ECO:0000313" key="5">
    <source>
        <dbReference type="Proteomes" id="UP000035963"/>
    </source>
</evidence>
<keyword evidence="1" id="KW-0812">Transmembrane</keyword>
<dbReference type="Proteomes" id="UP000035963">
    <property type="component" value="Unassembled WGS sequence"/>
</dbReference>
<feature type="transmembrane region" description="Helical" evidence="1">
    <location>
        <begin position="210"/>
        <end position="227"/>
    </location>
</feature>
<dbReference type="PATRIC" id="fig|908627.4.peg.595"/>
<dbReference type="AlphaFoldDB" id="A0A0J1G692"/>